<dbReference type="InterPro" id="IPR050194">
    <property type="entry name" value="Glycosyltransferase_grp1"/>
</dbReference>
<dbReference type="InterPro" id="IPR028098">
    <property type="entry name" value="Glyco_trans_4-like_N"/>
</dbReference>
<sequence>MRVAIVTESFLPQVNGVANSVRHVAEQLVRQGHQPLVVAPGHGPDHYLGIPVTRVRSVGLPGYRAFPLGLPDAALERALADFGPDVVHLASPIVVGAAGLRAARRLGVPTVAVYQTDIAGFARQYGVRAEVLLDRWVGRLHRKADRTLVPSHSSYRQLAALGVPDLHLWRRGVSLDLFDPSRRDQERHATLSHDGRDVLVGYVGRLAAEKQVRRLAEIAGIPGTRLVVVGEGPERSWLGRHLPGAHFSGQLGGTHLATAFASLDVFVHPGTSETFCQTVQEAQASGVPVVAAAAGGPLDLVEHGRTGLLFDPEDRFSLWRTVTAAVRDADLRSRMAAAAHAKVQDRTWPIVVEDLVERHYRAVLDQRRLAIA</sequence>
<dbReference type="SUPFAM" id="SSF53756">
    <property type="entry name" value="UDP-Glycosyltransferase/glycogen phosphorylase"/>
    <property type="match status" value="1"/>
</dbReference>
<feature type="domain" description="Glycosyltransferase subfamily 4-like N-terminal" evidence="4">
    <location>
        <begin position="14"/>
        <end position="176"/>
    </location>
</feature>
<dbReference type="Pfam" id="PF00534">
    <property type="entry name" value="Glycos_transf_1"/>
    <property type="match status" value="1"/>
</dbReference>
<protein>
    <submittedName>
        <fullName evidence="5">Glycosyltransferase family 1 protein</fullName>
    </submittedName>
</protein>
<evidence type="ECO:0000256" key="2">
    <source>
        <dbReference type="ARBA" id="ARBA00022679"/>
    </source>
</evidence>
<dbReference type="RefSeq" id="WP_135074547.1">
    <property type="nucleotide sequence ID" value="NZ_CP038267.1"/>
</dbReference>
<dbReference type="AlphaFoldDB" id="A0A4P7GIB0"/>
<dbReference type="GO" id="GO:1901137">
    <property type="term" value="P:carbohydrate derivative biosynthetic process"/>
    <property type="evidence" value="ECO:0007669"/>
    <property type="project" value="UniProtKB-ARBA"/>
</dbReference>
<dbReference type="CDD" id="cd03814">
    <property type="entry name" value="GT4-like"/>
    <property type="match status" value="1"/>
</dbReference>
<dbReference type="KEGG" id="noy:EXE57_04955"/>
<keyword evidence="1" id="KW-0328">Glycosyltransferase</keyword>
<evidence type="ECO:0000256" key="1">
    <source>
        <dbReference type="ARBA" id="ARBA00022676"/>
    </source>
</evidence>
<reference evidence="5 6" key="1">
    <citation type="submission" date="2019-03" db="EMBL/GenBank/DDBJ databases">
        <title>Three New Species of Nocardioides, Nocardioides euryhalodurans sp. nov., Nocardioides seonyuensis sp. nov. and Nocardioides eburneoflavus sp. nov., Iolated from Soil.</title>
        <authorList>
            <person name="Roh S.G."/>
            <person name="Lee C."/>
            <person name="Kim M.-K."/>
            <person name="Kim S.B."/>
        </authorList>
    </citation>
    <scope>NUCLEOTIDE SEQUENCE [LARGE SCALE GENOMIC DNA]</scope>
    <source>
        <strain evidence="5 6">MMS17-SY117</strain>
    </source>
</reference>
<dbReference type="GO" id="GO:0016758">
    <property type="term" value="F:hexosyltransferase activity"/>
    <property type="evidence" value="ECO:0007669"/>
    <property type="project" value="TreeGrafter"/>
</dbReference>
<evidence type="ECO:0000259" key="4">
    <source>
        <dbReference type="Pfam" id="PF13439"/>
    </source>
</evidence>
<keyword evidence="6" id="KW-1185">Reference proteome</keyword>
<dbReference type="InterPro" id="IPR001296">
    <property type="entry name" value="Glyco_trans_1"/>
</dbReference>
<evidence type="ECO:0000313" key="6">
    <source>
        <dbReference type="Proteomes" id="UP000294894"/>
    </source>
</evidence>
<feature type="domain" description="Glycosyl transferase family 1" evidence="3">
    <location>
        <begin position="187"/>
        <end position="339"/>
    </location>
</feature>
<dbReference type="PANTHER" id="PTHR45947">
    <property type="entry name" value="SULFOQUINOVOSYL TRANSFERASE SQD2"/>
    <property type="match status" value="1"/>
</dbReference>
<name>A0A4P7GIB0_9ACTN</name>
<evidence type="ECO:0000313" key="5">
    <source>
        <dbReference type="EMBL" id="QBR91688.1"/>
    </source>
</evidence>
<gene>
    <name evidence="5" type="ORF">EXE57_04955</name>
</gene>
<proteinExistence type="predicted"/>
<dbReference type="Pfam" id="PF13439">
    <property type="entry name" value="Glyco_transf_4"/>
    <property type="match status" value="1"/>
</dbReference>
<evidence type="ECO:0000259" key="3">
    <source>
        <dbReference type="Pfam" id="PF00534"/>
    </source>
</evidence>
<accession>A0A4P7GIB0</accession>
<dbReference type="Proteomes" id="UP000294894">
    <property type="component" value="Chromosome"/>
</dbReference>
<dbReference type="PANTHER" id="PTHR45947:SF3">
    <property type="entry name" value="SULFOQUINOVOSYL TRANSFERASE SQD2"/>
    <property type="match status" value="1"/>
</dbReference>
<dbReference type="EMBL" id="CP038267">
    <property type="protein sequence ID" value="QBR91688.1"/>
    <property type="molecule type" value="Genomic_DNA"/>
</dbReference>
<keyword evidence="2 5" id="KW-0808">Transferase</keyword>
<dbReference type="OrthoDB" id="9802525at2"/>
<dbReference type="Gene3D" id="3.40.50.2000">
    <property type="entry name" value="Glycogen Phosphorylase B"/>
    <property type="match status" value="2"/>
</dbReference>
<organism evidence="5 6">
    <name type="scientific">Nocardioides euryhalodurans</name>
    <dbReference type="NCBI Taxonomy" id="2518370"/>
    <lineage>
        <taxon>Bacteria</taxon>
        <taxon>Bacillati</taxon>
        <taxon>Actinomycetota</taxon>
        <taxon>Actinomycetes</taxon>
        <taxon>Propionibacteriales</taxon>
        <taxon>Nocardioidaceae</taxon>
        <taxon>Nocardioides</taxon>
    </lineage>
</organism>